<name>A0A2A2PPB9_9PSED</name>
<proteinExistence type="predicted"/>
<comment type="caution">
    <text evidence="1">The sequence shown here is derived from an EMBL/GenBank/DDBJ whole genome shotgun (WGS) entry which is preliminary data.</text>
</comment>
<reference evidence="1 2" key="1">
    <citation type="submission" date="2017-08" db="EMBL/GenBank/DDBJ databases">
        <title>Draft Genome Sequence of Pseudomonas moraviensis TYU6, isolated from Taxus cuspidata by using PacBio Single-Molecule Real-Time Technology.</title>
        <authorList>
            <person name="Baek K.-H."/>
            <person name="Mishra A.K."/>
        </authorList>
    </citation>
    <scope>NUCLEOTIDE SEQUENCE [LARGE SCALE GENOMIC DNA]</scope>
    <source>
        <strain evidence="1 2">TYU6</strain>
    </source>
</reference>
<sequence>MGMFRGVVAVGVLVSMSGCGAYNDFKANNAVQEYRQACLGNYTNECESKLVDTNIVMLELARSNIDREKDSIVQVVGKDGFERFSKTANELIDHLVDQQENKRPGFFARWFLGEAQPFGNTRNQLFDISDMQELRAAVLQKVSAGIKATNASAKPAEPMSETEAILLGKVPHTPTQTPAAPVTFAAEPASQSVVPAVQAKALVPSDLAASADRMIASEIAQDGGDEYKDGRQIIFADLNSDGIKDAVVLYTIEGQGGGNGYFQTLAAFIGGSAGWEFRGKAVVGNGVQDIQVVDPQTVRLTVLSVGPDDADCCPSVQSTENYKWDGTTFLQVPTS</sequence>
<dbReference type="Proteomes" id="UP000217830">
    <property type="component" value="Unassembled WGS sequence"/>
</dbReference>
<evidence type="ECO:0000313" key="2">
    <source>
        <dbReference type="Proteomes" id="UP000217830"/>
    </source>
</evidence>
<gene>
    <name evidence="1" type="ORF">CKQ80_17775</name>
</gene>
<accession>A0A2A2PPB9</accession>
<protein>
    <submittedName>
        <fullName evidence="1">Uncharacterized protein</fullName>
    </submittedName>
</protein>
<keyword evidence="2" id="KW-1185">Reference proteome</keyword>
<dbReference type="AlphaFoldDB" id="A0A2A2PPB9"/>
<evidence type="ECO:0000313" key="1">
    <source>
        <dbReference type="EMBL" id="PAW57071.1"/>
    </source>
</evidence>
<organism evidence="1 2">
    <name type="scientific">Pseudomonas moraviensis</name>
    <dbReference type="NCBI Taxonomy" id="321662"/>
    <lineage>
        <taxon>Bacteria</taxon>
        <taxon>Pseudomonadati</taxon>
        <taxon>Pseudomonadota</taxon>
        <taxon>Gammaproteobacteria</taxon>
        <taxon>Pseudomonadales</taxon>
        <taxon>Pseudomonadaceae</taxon>
        <taxon>Pseudomonas</taxon>
    </lineage>
</organism>
<dbReference type="RefSeq" id="WP_095668235.1">
    <property type="nucleotide sequence ID" value="NZ_NRSS01000003.1"/>
</dbReference>
<dbReference type="PROSITE" id="PS51257">
    <property type="entry name" value="PROKAR_LIPOPROTEIN"/>
    <property type="match status" value="1"/>
</dbReference>
<dbReference type="EMBL" id="NRST01000001">
    <property type="protein sequence ID" value="PAW57071.1"/>
    <property type="molecule type" value="Genomic_DNA"/>
</dbReference>